<feature type="transmembrane region" description="Helical" evidence="14">
    <location>
        <begin position="52"/>
        <end position="70"/>
    </location>
</feature>
<protein>
    <submittedName>
        <fullName evidence="17">Cellulose synthase-like protein E6 isoform X2</fullName>
    </submittedName>
</protein>
<evidence type="ECO:0000313" key="16">
    <source>
        <dbReference type="Proteomes" id="UP000228380"/>
    </source>
</evidence>
<sequence length="927" mass="105949">MGGEDESPLFETKGEKGRIWYKLYAFSVFVGLCLIWVYRASHIPKLGEEGRWIWLGLFGAELWFGFYWVLNQSVRWNPVYRRTFKERLSKRYQAKLPNVDVFVCTADPMIEPPAMVISTVLSVMAYEYPPEKLSVYLSDDAGSELTFYALLEASRFAKSWIPFCKKFKVEPRSPDAYFKGECMCPKDGLQAVEWGKIKSLYTEMENRINDAVKFGKVSENIRKQHRGFLEWNRATTSRDHQAILHILIDGRDTNAIDDEGFTLPTLVYMAREKRPYRHHNFKAGAMNSLVRVSSEISSGAVMLNVDCDMYSSNSETVKDALCFLMDEEKGHEIAYVQLPQLFNNITKNDIYGSSPMWAWKDFHGLDGYGGPLYVGSGCFHRRESLCGKHFNETCKAALRANERNMEASASTLEERAKSLITCTYEDNTEWGKEMGLKYGCPVEDVITGLAIKCRGWKSIYFNPSRAGFLGVAPVTLAQTLVQHKRWSEGDFQIFLSKYCPFLYGKGKLKLGLQMGYSIYCLWAPCSFPTLYYVIIPPFTLLHGISLFPKASGIWFVPFSYVIAATTMFSLWEAFLFGCTMKRWWNEQRMYLFKRLASYPFAFVDTILRHLGLNKSTFIITAKVADEEVSKRYEQEMMEFGSPSPMFTILATLAMLNLVCLIGGAKRLVLGEGIGLLGSMLLQFVLCASVVLINMPVYQAMFFRNDGGRMPTSVTLTSVALAISLLFVFLSLLLSVWSAAGIRFVIDREECFSHSVPYEGDTVLVSFVVIKAERSWHYGDEGVDFVVKGPHGDQIHDARDKTSEKFEFIVQQKGLHRFCFTNRSPYHETIDFDIHVGHFTHFDQHAKDEHFAPLLEQISKLEEALYNIQFEQHWLEAQTDRQALVNEGMSRRAMHKALLESAALIGVSMLQIFLLRRLFERKLGMSRV</sequence>
<dbReference type="RefSeq" id="XP_038983625.1">
    <property type="nucleotide sequence ID" value="XM_039127697.1"/>
</dbReference>
<feature type="transmembrane region" description="Helical" evidence="14">
    <location>
        <begin position="717"/>
        <end position="739"/>
    </location>
</feature>
<dbReference type="Proteomes" id="UP000228380">
    <property type="component" value="Chromosome 1"/>
</dbReference>
<evidence type="ECO:0000256" key="12">
    <source>
        <dbReference type="PIRSR" id="PIRSR605150-2"/>
    </source>
</evidence>
<feature type="transmembrane region" description="Helical" evidence="14">
    <location>
        <begin position="675"/>
        <end position="697"/>
    </location>
</feature>
<feature type="transmembrane region" description="Helical" evidence="14">
    <location>
        <begin position="21"/>
        <end position="40"/>
    </location>
</feature>
<evidence type="ECO:0000256" key="3">
    <source>
        <dbReference type="ARBA" id="ARBA00022679"/>
    </source>
</evidence>
<keyword evidence="4 14" id="KW-0812">Transmembrane</keyword>
<dbReference type="InterPro" id="IPR009038">
    <property type="entry name" value="GOLD_dom"/>
</dbReference>
<feature type="active site" evidence="11">
    <location>
        <position position="140"/>
    </location>
</feature>
<dbReference type="FunFam" id="3.90.550.10:FF:000138">
    <property type="entry name" value="Cellulose synthase isolog"/>
    <property type="match status" value="1"/>
</dbReference>
<feature type="domain" description="GOLD" evidence="15">
    <location>
        <begin position="748"/>
        <end position="835"/>
    </location>
</feature>
<feature type="binding site" evidence="13">
    <location>
        <position position="306"/>
    </location>
    <ligand>
        <name>Mn(2+)</name>
        <dbReference type="ChEBI" id="CHEBI:29035"/>
    </ligand>
</feature>
<evidence type="ECO:0000256" key="14">
    <source>
        <dbReference type="SAM" id="Phobius"/>
    </source>
</evidence>
<feature type="transmembrane region" description="Helical" evidence="14">
    <location>
        <begin position="516"/>
        <end position="534"/>
    </location>
</feature>
<feature type="binding site" evidence="13">
    <location>
        <position position="282"/>
    </location>
    <ligand>
        <name>Mn(2+)</name>
        <dbReference type="ChEBI" id="CHEBI:29035"/>
    </ligand>
</feature>
<reference evidence="17" key="2">
    <citation type="submission" date="2025-08" db="UniProtKB">
        <authorList>
            <consortium name="RefSeq"/>
        </authorList>
    </citation>
    <scope>IDENTIFICATION</scope>
    <source>
        <tissue evidence="17">Young leaves</tissue>
    </source>
</reference>
<evidence type="ECO:0000256" key="1">
    <source>
        <dbReference type="ARBA" id="ARBA00004653"/>
    </source>
</evidence>
<evidence type="ECO:0000313" key="17">
    <source>
        <dbReference type="RefSeq" id="XP_038983625.1"/>
    </source>
</evidence>
<keyword evidence="3" id="KW-0808">Transferase</keyword>
<organism evidence="16 17">
    <name type="scientific">Phoenix dactylifera</name>
    <name type="common">Date palm</name>
    <dbReference type="NCBI Taxonomy" id="42345"/>
    <lineage>
        <taxon>Eukaryota</taxon>
        <taxon>Viridiplantae</taxon>
        <taxon>Streptophyta</taxon>
        <taxon>Embryophyta</taxon>
        <taxon>Tracheophyta</taxon>
        <taxon>Spermatophyta</taxon>
        <taxon>Magnoliopsida</taxon>
        <taxon>Liliopsida</taxon>
        <taxon>Arecaceae</taxon>
        <taxon>Coryphoideae</taxon>
        <taxon>Phoeniceae</taxon>
        <taxon>Phoenix</taxon>
    </lineage>
</organism>
<evidence type="ECO:0000256" key="11">
    <source>
        <dbReference type="PIRSR" id="PIRSR605150-1"/>
    </source>
</evidence>
<name>A0A8B9AAN1_PHODC</name>
<dbReference type="Pfam" id="PF01105">
    <property type="entry name" value="EMP24_GP25L"/>
    <property type="match status" value="1"/>
</dbReference>
<feature type="binding site" evidence="12">
    <location>
        <position position="111"/>
    </location>
    <ligand>
        <name>UDP-alpha-D-glucose</name>
        <dbReference type="ChEBI" id="CHEBI:58885"/>
    </ligand>
</feature>
<evidence type="ECO:0000256" key="4">
    <source>
        <dbReference type="ARBA" id="ARBA00022692"/>
    </source>
</evidence>
<proteinExistence type="inferred from homology"/>
<dbReference type="InterPro" id="IPR029044">
    <property type="entry name" value="Nucleotide-diphossugar_trans"/>
</dbReference>
<dbReference type="AlphaFoldDB" id="A0A8B9AAN1"/>
<keyword evidence="7 14" id="KW-0472">Membrane</keyword>
<dbReference type="PANTHER" id="PTHR13301">
    <property type="entry name" value="X-BOX TRANSCRIPTION FACTOR-RELATED"/>
    <property type="match status" value="1"/>
</dbReference>
<evidence type="ECO:0000256" key="9">
    <source>
        <dbReference type="ARBA" id="ARBA00037405"/>
    </source>
</evidence>
<dbReference type="SMART" id="SM01190">
    <property type="entry name" value="EMP24_GP25L"/>
    <property type="match status" value="1"/>
</dbReference>
<feature type="binding site" evidence="12">
    <location>
        <position position="140"/>
    </location>
    <ligand>
        <name>UDP-alpha-D-glucose</name>
        <dbReference type="ChEBI" id="CHEBI:58885"/>
    </ligand>
</feature>
<keyword evidence="16" id="KW-1185">Reference proteome</keyword>
<dbReference type="GeneID" id="103722478"/>
<evidence type="ECO:0000256" key="13">
    <source>
        <dbReference type="PIRSR" id="PIRSR605150-3"/>
    </source>
</evidence>
<feature type="transmembrane region" description="Helical" evidence="14">
    <location>
        <begin position="554"/>
        <end position="578"/>
    </location>
</feature>
<dbReference type="Pfam" id="PF03552">
    <property type="entry name" value="Cellulose_synt"/>
    <property type="match status" value="2"/>
</dbReference>
<evidence type="ECO:0000256" key="5">
    <source>
        <dbReference type="ARBA" id="ARBA00022989"/>
    </source>
</evidence>
<keyword evidence="6" id="KW-0333">Golgi apparatus</keyword>
<comment type="function">
    <text evidence="9">Thought to be a Golgi-localized beta-glycan synthase that polymerize the backbones of noncellulosic polysaccharides (hemicelluloses) of plant cell wall.</text>
</comment>
<keyword evidence="2" id="KW-0328">Glycosyltransferase</keyword>
<evidence type="ECO:0000256" key="8">
    <source>
        <dbReference type="ARBA" id="ARBA00023316"/>
    </source>
</evidence>
<dbReference type="Gene3D" id="3.90.550.10">
    <property type="entry name" value="Spore Coat Polysaccharide Biosynthesis Protein SpsA, Chain A"/>
    <property type="match status" value="2"/>
</dbReference>
<evidence type="ECO:0000256" key="2">
    <source>
        <dbReference type="ARBA" id="ARBA00022676"/>
    </source>
</evidence>
<accession>A0A8B9AAN1</accession>
<evidence type="ECO:0000259" key="15">
    <source>
        <dbReference type="PROSITE" id="PS50866"/>
    </source>
</evidence>
<comment type="subcellular location">
    <subcellularLocation>
        <location evidence="1">Golgi apparatus membrane</location>
        <topology evidence="1">Multi-pass membrane protein</topology>
    </subcellularLocation>
</comment>
<keyword evidence="5 14" id="KW-1133">Transmembrane helix</keyword>
<feature type="transmembrane region" description="Helical" evidence="14">
    <location>
        <begin position="645"/>
        <end position="663"/>
    </location>
</feature>
<feature type="active site" evidence="11">
    <location>
        <position position="444"/>
    </location>
</feature>
<feature type="transmembrane region" description="Helical" evidence="14">
    <location>
        <begin position="590"/>
        <end position="607"/>
    </location>
</feature>
<feature type="transmembrane region" description="Helical" evidence="14">
    <location>
        <begin position="896"/>
        <end position="918"/>
    </location>
</feature>
<evidence type="ECO:0000256" key="6">
    <source>
        <dbReference type="ARBA" id="ARBA00023034"/>
    </source>
</evidence>
<comment type="similarity">
    <text evidence="10">Belongs to the glycosyltransferase 2 family. Plant cellulose synthase-like E subfamily.</text>
</comment>
<evidence type="ECO:0000256" key="7">
    <source>
        <dbReference type="ARBA" id="ARBA00023136"/>
    </source>
</evidence>
<dbReference type="OrthoDB" id="72851at2759"/>
<dbReference type="GO" id="GO:0000139">
    <property type="term" value="C:Golgi membrane"/>
    <property type="evidence" value="ECO:0007669"/>
    <property type="project" value="UniProtKB-SubCell"/>
</dbReference>
<gene>
    <name evidence="17" type="primary">LOC103722478</name>
</gene>
<dbReference type="PROSITE" id="PS50866">
    <property type="entry name" value="GOLD"/>
    <property type="match status" value="1"/>
</dbReference>
<dbReference type="InterPro" id="IPR005150">
    <property type="entry name" value="Cellulose_synth"/>
</dbReference>
<dbReference type="SUPFAM" id="SSF53448">
    <property type="entry name" value="Nucleotide-diphospho-sugar transferases"/>
    <property type="match status" value="1"/>
</dbReference>
<dbReference type="GO" id="GO:0030244">
    <property type="term" value="P:cellulose biosynthetic process"/>
    <property type="evidence" value="ECO:0007669"/>
    <property type="project" value="InterPro"/>
</dbReference>
<evidence type="ECO:0000256" key="10">
    <source>
        <dbReference type="ARBA" id="ARBA00060766"/>
    </source>
</evidence>
<dbReference type="GO" id="GO:0071555">
    <property type="term" value="P:cell wall organization"/>
    <property type="evidence" value="ECO:0007669"/>
    <property type="project" value="UniProtKB-KW"/>
</dbReference>
<dbReference type="GO" id="GO:0016760">
    <property type="term" value="F:cellulose synthase (UDP-forming) activity"/>
    <property type="evidence" value="ECO:0007669"/>
    <property type="project" value="InterPro"/>
</dbReference>
<keyword evidence="8" id="KW-0961">Cell wall biogenesis/degradation</keyword>
<reference evidence="16" key="1">
    <citation type="journal article" date="2019" name="Nat. Commun.">
        <title>Genome-wide association mapping of date palm fruit traits.</title>
        <authorList>
            <person name="Hazzouri K.M."/>
            <person name="Gros-Balthazard M."/>
            <person name="Flowers J.M."/>
            <person name="Copetti D."/>
            <person name="Lemansour A."/>
            <person name="Lebrun M."/>
            <person name="Masmoudi K."/>
            <person name="Ferrand S."/>
            <person name="Dhar M.I."/>
            <person name="Fresquez Z.A."/>
            <person name="Rosas U."/>
            <person name="Zhang J."/>
            <person name="Talag J."/>
            <person name="Lee S."/>
            <person name="Kudrna D."/>
            <person name="Powell R.F."/>
            <person name="Leitch I.J."/>
            <person name="Krueger R.R."/>
            <person name="Wing R.A."/>
            <person name="Amiri K.M.A."/>
            <person name="Purugganan M.D."/>
        </authorList>
    </citation>
    <scope>NUCLEOTIDE SEQUENCE [LARGE SCALE GENOMIC DNA]</scope>
    <source>
        <strain evidence="16">cv. Khalas</strain>
    </source>
</reference>
<dbReference type="GO" id="GO:0071669">
    <property type="term" value="P:plant-type cell wall organization or biogenesis"/>
    <property type="evidence" value="ECO:0007669"/>
    <property type="project" value="UniProtKB-ARBA"/>
</dbReference>